<evidence type="ECO:0000313" key="3">
    <source>
        <dbReference type="Proteomes" id="UP001279410"/>
    </source>
</evidence>
<keyword evidence="3" id="KW-1185">Reference proteome</keyword>
<proteinExistence type="predicted"/>
<accession>A0AAD3R2C8</accession>
<name>A0AAD3R2C8_LATJO</name>
<dbReference type="AlphaFoldDB" id="A0AAD3R2C8"/>
<reference evidence="2" key="1">
    <citation type="submission" date="2022-08" db="EMBL/GenBank/DDBJ databases">
        <title>Genome sequencing of akame (Lates japonicus).</title>
        <authorList>
            <person name="Hashiguchi Y."/>
            <person name="Takahashi H."/>
        </authorList>
    </citation>
    <scope>NUCLEOTIDE SEQUENCE</scope>
    <source>
        <strain evidence="2">Kochi</strain>
    </source>
</reference>
<feature type="region of interest" description="Disordered" evidence="1">
    <location>
        <begin position="1"/>
        <end position="20"/>
    </location>
</feature>
<dbReference type="PANTHER" id="PTHR33626:SF2">
    <property type="match status" value="1"/>
</dbReference>
<organism evidence="2 3">
    <name type="scientific">Lates japonicus</name>
    <name type="common">Japanese lates</name>
    <dbReference type="NCBI Taxonomy" id="270547"/>
    <lineage>
        <taxon>Eukaryota</taxon>
        <taxon>Metazoa</taxon>
        <taxon>Chordata</taxon>
        <taxon>Craniata</taxon>
        <taxon>Vertebrata</taxon>
        <taxon>Euteleostomi</taxon>
        <taxon>Actinopterygii</taxon>
        <taxon>Neopterygii</taxon>
        <taxon>Teleostei</taxon>
        <taxon>Neoteleostei</taxon>
        <taxon>Acanthomorphata</taxon>
        <taxon>Carangaria</taxon>
        <taxon>Carangaria incertae sedis</taxon>
        <taxon>Centropomidae</taxon>
        <taxon>Lates</taxon>
    </lineage>
</organism>
<dbReference type="PANTHER" id="PTHR33626">
    <property type="entry name" value="ZGC:158463"/>
    <property type="match status" value="1"/>
</dbReference>
<comment type="caution">
    <text evidence="2">The sequence shown here is derived from an EMBL/GenBank/DDBJ whole genome shotgun (WGS) entry which is preliminary data.</text>
</comment>
<dbReference type="Proteomes" id="UP001279410">
    <property type="component" value="Unassembled WGS sequence"/>
</dbReference>
<gene>
    <name evidence="2" type="ORF">AKAME5_002823800</name>
</gene>
<protein>
    <submittedName>
        <fullName evidence="2">Uncharacterized protein</fullName>
    </submittedName>
</protein>
<dbReference type="EMBL" id="BRZM01003817">
    <property type="protein sequence ID" value="GLD52531.1"/>
    <property type="molecule type" value="Genomic_DNA"/>
</dbReference>
<sequence>MRVMINPPRPGRFGDLDNLEPIGHSRGGDVSFECLGSYQLDDVRGCTRATLSGSACVYPSPRGVGNPLNPTRDRDWGLQLFPMNEEFPVSAGHKLALIKSLPFVHTARRYYRLDGLVRSSDRPRRGRSRPWRSAEKTIKLDYLEEVKVVTRFP</sequence>
<evidence type="ECO:0000313" key="2">
    <source>
        <dbReference type="EMBL" id="GLD52531.1"/>
    </source>
</evidence>
<evidence type="ECO:0000256" key="1">
    <source>
        <dbReference type="SAM" id="MobiDB-lite"/>
    </source>
</evidence>